<accession>A0A7G6X6E0</accession>
<evidence type="ECO:0000256" key="3">
    <source>
        <dbReference type="SAM" id="SignalP"/>
    </source>
</evidence>
<dbReference type="Pfam" id="PF04185">
    <property type="entry name" value="Phosphoesterase"/>
    <property type="match status" value="1"/>
</dbReference>
<gene>
    <name evidence="4" type="ORF">F1D05_32665</name>
</gene>
<organism evidence="4 5">
    <name type="scientific">Kribbella qitaiheensis</name>
    <dbReference type="NCBI Taxonomy" id="1544730"/>
    <lineage>
        <taxon>Bacteria</taxon>
        <taxon>Bacillati</taxon>
        <taxon>Actinomycetota</taxon>
        <taxon>Actinomycetes</taxon>
        <taxon>Propionibacteriales</taxon>
        <taxon>Kribbellaceae</taxon>
        <taxon>Kribbella</taxon>
    </lineage>
</organism>
<dbReference type="Gene3D" id="3.40.720.10">
    <property type="entry name" value="Alkaline Phosphatase, subunit A"/>
    <property type="match status" value="2"/>
</dbReference>
<feature type="signal peptide" evidence="3">
    <location>
        <begin position="1"/>
        <end position="29"/>
    </location>
</feature>
<dbReference type="AlphaFoldDB" id="A0A7G6X6E0"/>
<evidence type="ECO:0000313" key="5">
    <source>
        <dbReference type="Proteomes" id="UP000515563"/>
    </source>
</evidence>
<dbReference type="EMBL" id="CP043661">
    <property type="protein sequence ID" value="QNE21805.1"/>
    <property type="molecule type" value="Genomic_DNA"/>
</dbReference>
<keyword evidence="1" id="KW-0378">Hydrolase</keyword>
<keyword evidence="2" id="KW-0843">Virulence</keyword>
<reference evidence="5" key="1">
    <citation type="submission" date="2019-09" db="EMBL/GenBank/DDBJ databases">
        <title>Antimicrobial potential of Antarctic Bacteria.</title>
        <authorList>
            <person name="Benaud N."/>
            <person name="Edwards R.J."/>
            <person name="Ferrari B.C."/>
        </authorList>
    </citation>
    <scope>NUCLEOTIDE SEQUENCE [LARGE SCALE GENOMIC DNA]</scope>
    <source>
        <strain evidence="5">SPB151</strain>
    </source>
</reference>
<protein>
    <submittedName>
        <fullName evidence="4">Alkaline phosphatase family protein</fullName>
    </submittedName>
</protein>
<sequence>MSVRSTRRIPLVAALGSLVLLGAAVPAVALGHDRSAPTATPIKHLVVIFQENISFDHYFATYPTAANPAGEPRFTAAPGTPSVNGLDAPLLAPNNPNSVQPFRLGRDQAQTCDQDHSYTNEQKAVNSGLMDKVVETVGRGAGTCADYGHGMGLVMGYYDGNTVTGLWNYAQRFAMSDNSYGTVYGPSTPGAINLVSGQTHGFSTDGDAVPAASGTMIGDPQPAGDKCDTRDSSASVDTKNKNIGDLLNAKGVSWGWFQGGFADCAASHADLGGVTSKDYIPHHEPFQYYASTANPQHLRPASVKEVGHNGPANHQYDLTDFWASVNHGRMPAVSYLKAAAYQDGHAGYSTPLDEQRFVVDTINKLQKSKDWKNTAVVIAYDDSDGWYDHQVGPIVNQSNDPAHDGLTDGKTCGTNPARIAGGYQDRCGYGPRLPLLVVSQYAKQNYVDHATTDQTSVLRFVEDNWNTGRIGNYSFDEKAGSLNNLFDFGHRSHNALQLDPATGQPTRH</sequence>
<evidence type="ECO:0000256" key="1">
    <source>
        <dbReference type="ARBA" id="ARBA00022801"/>
    </source>
</evidence>
<keyword evidence="5" id="KW-1185">Reference proteome</keyword>
<dbReference type="Proteomes" id="UP000515563">
    <property type="component" value="Chromosome"/>
</dbReference>
<dbReference type="KEGG" id="kqi:F1D05_32665"/>
<reference evidence="4 5" key="2">
    <citation type="journal article" date="2020" name="Microbiol. Resour. Announc.">
        <title>Antarctic desert soil bacteria exhibit high novel natural product potential, evaluated through long-read genome sequencing and comparative genomics.</title>
        <authorList>
            <person name="Benaud N."/>
            <person name="Edwards R.J."/>
            <person name="Amos T.G."/>
            <person name="D'Agostino P.M."/>
            <person name="Gutierrez-Chavez C."/>
            <person name="Montgomery K."/>
            <person name="Nicetic I."/>
            <person name="Ferrari B.C."/>
        </authorList>
    </citation>
    <scope>NUCLEOTIDE SEQUENCE [LARGE SCALE GENOMIC DNA]</scope>
    <source>
        <strain evidence="4 5">SPB151</strain>
    </source>
</reference>
<dbReference type="PANTHER" id="PTHR31956:SF1">
    <property type="entry name" value="NON-SPECIFIC PHOSPHOLIPASE C1"/>
    <property type="match status" value="1"/>
</dbReference>
<feature type="chain" id="PRO_5028932438" evidence="3">
    <location>
        <begin position="30"/>
        <end position="508"/>
    </location>
</feature>
<proteinExistence type="predicted"/>
<dbReference type="CDD" id="cd16013">
    <property type="entry name" value="AcpA"/>
    <property type="match status" value="1"/>
</dbReference>
<dbReference type="RefSeq" id="WP_185444214.1">
    <property type="nucleotide sequence ID" value="NZ_CP043661.1"/>
</dbReference>
<keyword evidence="3" id="KW-0732">Signal</keyword>
<name>A0A7G6X6E0_9ACTN</name>
<dbReference type="GO" id="GO:0042578">
    <property type="term" value="F:phosphoric ester hydrolase activity"/>
    <property type="evidence" value="ECO:0007669"/>
    <property type="project" value="UniProtKB-ARBA"/>
</dbReference>
<evidence type="ECO:0000313" key="4">
    <source>
        <dbReference type="EMBL" id="QNE21805.1"/>
    </source>
</evidence>
<evidence type="ECO:0000256" key="2">
    <source>
        <dbReference type="ARBA" id="ARBA00023026"/>
    </source>
</evidence>
<dbReference type="InterPro" id="IPR007312">
    <property type="entry name" value="Phosphoesterase"/>
</dbReference>
<dbReference type="PANTHER" id="PTHR31956">
    <property type="entry name" value="NON-SPECIFIC PHOSPHOLIPASE C4-RELATED"/>
    <property type="match status" value="1"/>
</dbReference>
<dbReference type="InterPro" id="IPR017850">
    <property type="entry name" value="Alkaline_phosphatase_core_sf"/>
</dbReference>